<dbReference type="Proteomes" id="UP000014803">
    <property type="component" value="Chromosome"/>
</dbReference>
<evidence type="ECO:0000313" key="1">
    <source>
        <dbReference type="EMBL" id="AGP34154.1"/>
    </source>
</evidence>
<dbReference type="KEGG" id="scu:SCE1572_06365"/>
<dbReference type="HOGENOM" id="CLU_2095270_0_0_7"/>
<reference evidence="1 2" key="1">
    <citation type="journal article" date="2013" name="Sci. Rep.">
        <title>Extraordinary expansion of a Sorangium cellulosum genome from an alkaline milieu.</title>
        <authorList>
            <person name="Han K."/>
            <person name="Li Z.F."/>
            <person name="Peng R."/>
            <person name="Zhu L.P."/>
            <person name="Zhou T."/>
            <person name="Wang L.G."/>
            <person name="Li S.G."/>
            <person name="Zhang X.B."/>
            <person name="Hu W."/>
            <person name="Wu Z.H."/>
            <person name="Qin N."/>
            <person name="Li Y.Z."/>
        </authorList>
    </citation>
    <scope>NUCLEOTIDE SEQUENCE [LARGE SCALE GENOMIC DNA]</scope>
    <source>
        <strain evidence="1 2">So0157-2</strain>
    </source>
</reference>
<protein>
    <submittedName>
        <fullName evidence="1">Uncharacterized protein</fullName>
    </submittedName>
</protein>
<proteinExistence type="predicted"/>
<organism evidence="1 2">
    <name type="scientific">Sorangium cellulosum So0157-2</name>
    <dbReference type="NCBI Taxonomy" id="1254432"/>
    <lineage>
        <taxon>Bacteria</taxon>
        <taxon>Pseudomonadati</taxon>
        <taxon>Myxococcota</taxon>
        <taxon>Polyangia</taxon>
        <taxon>Polyangiales</taxon>
        <taxon>Polyangiaceae</taxon>
        <taxon>Sorangium</taxon>
    </lineage>
</organism>
<dbReference type="STRING" id="1254432.SCE1572_06365"/>
<accession>S4XNL1</accession>
<gene>
    <name evidence="1" type="ORF">SCE1572_06365</name>
</gene>
<dbReference type="AlphaFoldDB" id="S4XNL1"/>
<name>S4XNL1_SORCE</name>
<sequence length="116" mass="12520">MSIKALSAVSSMNTHAEGMLPSASRGPVQPASDVLSKAELASVMSRSQVLNAVSTPPMFEFLFGKPMLFRILCASAPVKMIVWLLSSGGLASMLYWVPFLYAVLLSQVLPPDEWFA</sequence>
<evidence type="ECO:0000313" key="2">
    <source>
        <dbReference type="Proteomes" id="UP000014803"/>
    </source>
</evidence>
<dbReference type="EMBL" id="CP003969">
    <property type="protein sequence ID" value="AGP34154.1"/>
    <property type="molecule type" value="Genomic_DNA"/>
</dbReference>